<dbReference type="EMBL" id="KT780309">
    <property type="protein sequence ID" value="ALI93250.1"/>
    <property type="molecule type" value="Genomic_DNA"/>
</dbReference>
<evidence type="ECO:0000256" key="1">
    <source>
        <dbReference type="ARBA" id="ARBA00006890"/>
    </source>
</evidence>
<evidence type="ECO:0000256" key="9">
    <source>
        <dbReference type="ARBA" id="ARBA00048128"/>
    </source>
</evidence>
<dbReference type="PANTHER" id="PTHR43197">
    <property type="entry name" value="UTP--GLUCOSE-1-PHOSPHATE URIDYLYLTRANSFERASE"/>
    <property type="match status" value="1"/>
</dbReference>
<comment type="catalytic activity">
    <reaction evidence="9">
        <text>alpha-D-glucose 1-phosphate + UTP + H(+) = UDP-alpha-D-glucose + diphosphate</text>
        <dbReference type="Rhea" id="RHEA:19889"/>
        <dbReference type="ChEBI" id="CHEBI:15378"/>
        <dbReference type="ChEBI" id="CHEBI:33019"/>
        <dbReference type="ChEBI" id="CHEBI:46398"/>
        <dbReference type="ChEBI" id="CHEBI:58601"/>
        <dbReference type="ChEBI" id="CHEBI:58885"/>
        <dbReference type="EC" id="2.7.7.9"/>
    </reaction>
</comment>
<evidence type="ECO:0000256" key="3">
    <source>
        <dbReference type="ARBA" id="ARBA00019048"/>
    </source>
</evidence>
<evidence type="ECO:0000256" key="2">
    <source>
        <dbReference type="ARBA" id="ARBA00012415"/>
    </source>
</evidence>
<dbReference type="InterPro" id="IPR029044">
    <property type="entry name" value="Nucleotide-diphossugar_trans"/>
</dbReference>
<gene>
    <name evidence="11" type="primary">sleG</name>
</gene>
<evidence type="ECO:0000256" key="5">
    <source>
        <dbReference type="ARBA" id="ARBA00022695"/>
    </source>
</evidence>
<feature type="domain" description="Nucleotidyl transferase" evidence="10">
    <location>
        <begin position="14"/>
        <end position="275"/>
    </location>
</feature>
<reference evidence="11" key="1">
    <citation type="submission" date="2015-09" db="EMBL/GenBank/DDBJ databases">
        <title>A succingoglucan-like exopolysaccharide biosynthesis gene cluster involved in salecan production in Agrobacterium sp. ZX09.</title>
        <authorList>
            <person name="Xu L."/>
            <person name="Zhang J."/>
        </authorList>
    </citation>
    <scope>NUCLEOTIDE SEQUENCE</scope>
    <source>
        <strain evidence="11">ZX09</strain>
    </source>
</reference>
<evidence type="ECO:0000256" key="8">
    <source>
        <dbReference type="ARBA" id="ARBA00032341"/>
    </source>
</evidence>
<evidence type="ECO:0000256" key="6">
    <source>
        <dbReference type="ARBA" id="ARBA00031455"/>
    </source>
</evidence>
<dbReference type="GO" id="GO:0003983">
    <property type="term" value="F:UTP:glucose-1-phosphate uridylyltransferase activity"/>
    <property type="evidence" value="ECO:0007669"/>
    <property type="project" value="UniProtKB-EC"/>
</dbReference>
<keyword evidence="4 11" id="KW-0808">Transferase</keyword>
<dbReference type="EC" id="2.7.7.9" evidence="2"/>
<evidence type="ECO:0000256" key="7">
    <source>
        <dbReference type="ARBA" id="ARBA00031959"/>
    </source>
</evidence>
<dbReference type="InterPro" id="IPR005835">
    <property type="entry name" value="NTP_transferase_dom"/>
</dbReference>
<evidence type="ECO:0000313" key="11">
    <source>
        <dbReference type="EMBL" id="ALI93250.1"/>
    </source>
</evidence>
<comment type="similarity">
    <text evidence="1">Belongs to the UDPGP type 2 family.</text>
</comment>
<organism evidence="11">
    <name type="scientific">Agrobacterium sp. ZX09</name>
    <dbReference type="NCBI Taxonomy" id="700516"/>
    <lineage>
        <taxon>Bacteria</taxon>
        <taxon>Pseudomonadati</taxon>
        <taxon>Pseudomonadota</taxon>
        <taxon>Alphaproteobacteria</taxon>
        <taxon>Hyphomicrobiales</taxon>
        <taxon>Rhizobiaceae</taxon>
        <taxon>Rhizobium/Agrobacterium group</taxon>
        <taxon>Agrobacterium</taxon>
    </lineage>
</organism>
<dbReference type="SUPFAM" id="SSF53448">
    <property type="entry name" value="Nucleotide-diphospho-sugar transferases"/>
    <property type="match status" value="1"/>
</dbReference>
<dbReference type="PANTHER" id="PTHR43197:SF1">
    <property type="entry name" value="UTP--GLUCOSE-1-PHOSPHATE URIDYLYLTRANSFERASE"/>
    <property type="match status" value="1"/>
</dbReference>
<dbReference type="Pfam" id="PF00483">
    <property type="entry name" value="NTP_transferase"/>
    <property type="match status" value="1"/>
</dbReference>
<keyword evidence="5 11" id="KW-0548">Nucleotidyltransferase</keyword>
<name>A0A109P1K0_9HYPH</name>
<evidence type="ECO:0000259" key="10">
    <source>
        <dbReference type="Pfam" id="PF00483"/>
    </source>
</evidence>
<evidence type="ECO:0000256" key="4">
    <source>
        <dbReference type="ARBA" id="ARBA00022679"/>
    </source>
</evidence>
<proteinExistence type="inferred from homology"/>
<dbReference type="GO" id="GO:0006011">
    <property type="term" value="P:UDP-alpha-D-glucose metabolic process"/>
    <property type="evidence" value="ECO:0007669"/>
    <property type="project" value="InterPro"/>
</dbReference>
<protein>
    <recommendedName>
        <fullName evidence="3">UTP--glucose-1-phosphate uridylyltransferase</fullName>
        <ecNumber evidence="2">2.7.7.9</ecNumber>
    </recommendedName>
    <alternativeName>
        <fullName evidence="6">Alpha-D-glucosyl-1-phosphate uridylyltransferase</fullName>
    </alternativeName>
    <alternativeName>
        <fullName evidence="7">UDP-glucose pyrophosphorylase</fullName>
    </alternativeName>
    <alternativeName>
        <fullName evidence="8">Uridine diphosphoglucose pyrophosphorylase</fullName>
    </alternativeName>
</protein>
<dbReference type="Gene3D" id="3.90.550.10">
    <property type="entry name" value="Spore Coat Polysaccharide Biosynthesis Protein SpsA, Chain A"/>
    <property type="match status" value="1"/>
</dbReference>
<dbReference type="CDD" id="cd02541">
    <property type="entry name" value="UGPase_prokaryotic"/>
    <property type="match status" value="1"/>
</dbReference>
<accession>A0A109P1K0</accession>
<dbReference type="AlphaFoldDB" id="A0A109P1K0"/>
<dbReference type="InterPro" id="IPR005771">
    <property type="entry name" value="GalU_uridylyltTrfase_bac/arc"/>
</dbReference>
<sequence>MKENAMDLKRTVRKAVIPVAGNGTRFLPATKAMPKEMLTIVDRPVVQYAVDEAMQAGIEHIIFVTSRNKTAIEDYFDSAPELINTLTRSGKTVQVLQLEKMLPVAGTVSYTRQQVPLGLGHAVWCARELVGKEPFALLLPDMVSYGARGCIAGLMELYDEVGGNILGVEECLPEEVSSYGVVGVGQKVNHGFAVTEMVEKPEPSRAPSNYYLNGRYILQPEIFDILAKQERGAGNEIQLTDGMKRLAEKQAFHAQKYSGRTFDCGSKQGFIAANVAFSLLRADMEAQVLASVKELVANHESRVQAA</sequence>